<evidence type="ECO:0000256" key="6">
    <source>
        <dbReference type="ARBA" id="ARBA00022982"/>
    </source>
</evidence>
<keyword evidence="5 11" id="KW-0479">Metal-binding</keyword>
<dbReference type="AlphaFoldDB" id="A0A974NTH3"/>
<comment type="catalytic activity">
    <reaction evidence="10">
        <text>4 Fe(II)-[cytochrome c] + O2 + 8 H(+)(in) = 4 Fe(III)-[cytochrome c] + 2 H2O + 4 H(+)(out)</text>
        <dbReference type="Rhea" id="RHEA:11436"/>
        <dbReference type="Rhea" id="RHEA-COMP:10350"/>
        <dbReference type="Rhea" id="RHEA-COMP:14399"/>
        <dbReference type="ChEBI" id="CHEBI:15377"/>
        <dbReference type="ChEBI" id="CHEBI:15378"/>
        <dbReference type="ChEBI" id="CHEBI:15379"/>
        <dbReference type="ChEBI" id="CHEBI:29033"/>
        <dbReference type="ChEBI" id="CHEBI:29034"/>
        <dbReference type="EC" id="7.1.1.9"/>
    </reaction>
</comment>
<evidence type="ECO:0000256" key="12">
    <source>
        <dbReference type="SAM" id="Phobius"/>
    </source>
</evidence>
<evidence type="ECO:0000259" key="13">
    <source>
        <dbReference type="PROSITE" id="PS50857"/>
    </source>
</evidence>
<feature type="domain" description="Cytochrome c" evidence="14">
    <location>
        <begin position="246"/>
        <end position="336"/>
    </location>
</feature>
<accession>A0A974NTH3</accession>
<evidence type="ECO:0000256" key="3">
    <source>
        <dbReference type="ARBA" id="ARBA00022448"/>
    </source>
</evidence>
<dbReference type="PANTHER" id="PTHR22888:SF9">
    <property type="entry name" value="CYTOCHROME C OXIDASE SUBUNIT 2"/>
    <property type="match status" value="1"/>
</dbReference>
<evidence type="ECO:0000256" key="10">
    <source>
        <dbReference type="ARBA" id="ARBA00047816"/>
    </source>
</evidence>
<evidence type="ECO:0000256" key="11">
    <source>
        <dbReference type="PROSITE-ProRule" id="PRU00433"/>
    </source>
</evidence>
<evidence type="ECO:0000256" key="9">
    <source>
        <dbReference type="ARBA" id="ARBA00023136"/>
    </source>
</evidence>
<evidence type="ECO:0000259" key="14">
    <source>
        <dbReference type="PROSITE" id="PS51007"/>
    </source>
</evidence>
<evidence type="ECO:0000313" key="16">
    <source>
        <dbReference type="Proteomes" id="UP000595894"/>
    </source>
</evidence>
<gene>
    <name evidence="15" type="ORF">H5J25_14925</name>
</gene>
<dbReference type="CDD" id="cd04213">
    <property type="entry name" value="CuRO_CcO_Caa3_II"/>
    <property type="match status" value="1"/>
</dbReference>
<keyword evidence="8" id="KW-0186">Copper</keyword>
<dbReference type="PROSITE" id="PS00078">
    <property type="entry name" value="COX2"/>
    <property type="match status" value="1"/>
</dbReference>
<feature type="transmembrane region" description="Helical" evidence="12">
    <location>
        <begin position="40"/>
        <end position="64"/>
    </location>
</feature>
<dbReference type="KEGG" id="sari:H5J25_14925"/>
<dbReference type="InterPro" id="IPR034236">
    <property type="entry name" value="CuRO_CcO_Caa3_II"/>
</dbReference>
<dbReference type="RefSeq" id="WP_202092323.1">
    <property type="nucleotide sequence ID" value="NZ_CP061035.1"/>
</dbReference>
<dbReference type="InterPro" id="IPR045187">
    <property type="entry name" value="CcO_II"/>
</dbReference>
<dbReference type="GO" id="GO:0005507">
    <property type="term" value="F:copper ion binding"/>
    <property type="evidence" value="ECO:0007669"/>
    <property type="project" value="InterPro"/>
</dbReference>
<proteinExistence type="inferred from homology"/>
<dbReference type="GO" id="GO:0020037">
    <property type="term" value="F:heme binding"/>
    <property type="evidence" value="ECO:0007669"/>
    <property type="project" value="InterPro"/>
</dbReference>
<evidence type="ECO:0000256" key="2">
    <source>
        <dbReference type="ARBA" id="ARBA00007866"/>
    </source>
</evidence>
<keyword evidence="6" id="KW-0249">Electron transport</keyword>
<keyword evidence="16" id="KW-1185">Reference proteome</keyword>
<sequence length="336" mass="35758">MDRTAMKRLALLSAVPLAGCVGIQSPLSPGGDQANALHDLFVLMMIVCGSVYLLVVAGLGWAILRARRNALIPGAADGTGDRRRDRGVLIAAGAIVVGLTVLIVGSFIADRALFATGGQGAMQVRVTGHQWWWRIEYRDPSSGRWIETANELHLPRGRTTRVSLGSADVIHSFWVPNVAGKLDMIPGRRNVLDLTPRIDGWFRGQCAEFCGLQHAHMAFDVKVEDPATFDAWLARQAQPAVARTDTVAARGESVFAGPCATCHAVRGTGATGRAGPDLTHIASRRSVAAGTLPMTRGGLQGWISKPQALKPGTGMPDIPLDARDADAVAHYLAGLR</sequence>
<dbReference type="Proteomes" id="UP000595894">
    <property type="component" value="Chromosome"/>
</dbReference>
<dbReference type="GO" id="GO:0016020">
    <property type="term" value="C:membrane"/>
    <property type="evidence" value="ECO:0007669"/>
    <property type="project" value="UniProtKB-SubCell"/>
</dbReference>
<dbReference type="PANTHER" id="PTHR22888">
    <property type="entry name" value="CYTOCHROME C OXIDASE, SUBUNIT II"/>
    <property type="match status" value="1"/>
</dbReference>
<dbReference type="InterPro" id="IPR002429">
    <property type="entry name" value="CcO_II-like_C"/>
</dbReference>
<name>A0A974NTH3_9SPHN</name>
<dbReference type="InterPro" id="IPR008972">
    <property type="entry name" value="Cupredoxin"/>
</dbReference>
<dbReference type="Pfam" id="PF00116">
    <property type="entry name" value="COX2"/>
    <property type="match status" value="1"/>
</dbReference>
<dbReference type="SUPFAM" id="SSF46626">
    <property type="entry name" value="Cytochrome c"/>
    <property type="match status" value="1"/>
</dbReference>
<evidence type="ECO:0000256" key="1">
    <source>
        <dbReference type="ARBA" id="ARBA00004370"/>
    </source>
</evidence>
<reference evidence="16" key="1">
    <citation type="submission" date="2020-09" db="EMBL/GenBank/DDBJ databases">
        <title>Sphingomonas sp., a new species isolated from pork steak.</title>
        <authorList>
            <person name="Heidler von Heilborn D."/>
        </authorList>
    </citation>
    <scope>NUCLEOTIDE SEQUENCE [LARGE SCALE GENOMIC DNA]</scope>
</reference>
<keyword evidence="4 11" id="KW-0349">Heme</keyword>
<dbReference type="SUPFAM" id="SSF49503">
    <property type="entry name" value="Cupredoxins"/>
    <property type="match status" value="1"/>
</dbReference>
<evidence type="ECO:0000256" key="4">
    <source>
        <dbReference type="ARBA" id="ARBA00022617"/>
    </source>
</evidence>
<keyword evidence="7 11" id="KW-0408">Iron</keyword>
<dbReference type="Gene3D" id="2.60.40.420">
    <property type="entry name" value="Cupredoxins - blue copper proteins"/>
    <property type="match status" value="1"/>
</dbReference>
<organism evidence="15 16">
    <name type="scientific">Sphingomonas aliaeris</name>
    <dbReference type="NCBI Taxonomy" id="2759526"/>
    <lineage>
        <taxon>Bacteria</taxon>
        <taxon>Pseudomonadati</taxon>
        <taxon>Pseudomonadota</taxon>
        <taxon>Alphaproteobacteria</taxon>
        <taxon>Sphingomonadales</taxon>
        <taxon>Sphingomonadaceae</taxon>
        <taxon>Sphingomonas</taxon>
    </lineage>
</organism>
<dbReference type="EMBL" id="CP061035">
    <property type="protein sequence ID" value="QQV76700.1"/>
    <property type="molecule type" value="Genomic_DNA"/>
</dbReference>
<dbReference type="InterPro" id="IPR009056">
    <property type="entry name" value="Cyt_c-like_dom"/>
</dbReference>
<evidence type="ECO:0000256" key="5">
    <source>
        <dbReference type="ARBA" id="ARBA00022723"/>
    </source>
</evidence>
<dbReference type="PROSITE" id="PS50857">
    <property type="entry name" value="COX2_CUA"/>
    <property type="match status" value="1"/>
</dbReference>
<evidence type="ECO:0000313" key="15">
    <source>
        <dbReference type="EMBL" id="QQV76700.1"/>
    </source>
</evidence>
<protein>
    <submittedName>
        <fullName evidence="15">C-type cytochrome</fullName>
    </submittedName>
</protein>
<keyword evidence="12" id="KW-0812">Transmembrane</keyword>
<evidence type="ECO:0000256" key="8">
    <source>
        <dbReference type="ARBA" id="ARBA00023008"/>
    </source>
</evidence>
<dbReference type="Pfam" id="PF00034">
    <property type="entry name" value="Cytochrom_C"/>
    <property type="match status" value="1"/>
</dbReference>
<keyword evidence="9 12" id="KW-0472">Membrane</keyword>
<comment type="subcellular location">
    <subcellularLocation>
        <location evidence="1">Membrane</location>
    </subcellularLocation>
</comment>
<dbReference type="PROSITE" id="PS51007">
    <property type="entry name" value="CYTC"/>
    <property type="match status" value="1"/>
</dbReference>
<keyword evidence="12" id="KW-1133">Transmembrane helix</keyword>
<evidence type="ECO:0000256" key="7">
    <source>
        <dbReference type="ARBA" id="ARBA00023004"/>
    </source>
</evidence>
<feature type="domain" description="Cytochrome oxidase subunit II copper A binding" evidence="13">
    <location>
        <begin position="119"/>
        <end position="235"/>
    </location>
</feature>
<comment type="similarity">
    <text evidence="2">Belongs to the cytochrome c oxidase subunit 2 family.</text>
</comment>
<dbReference type="GO" id="GO:0042773">
    <property type="term" value="P:ATP synthesis coupled electron transport"/>
    <property type="evidence" value="ECO:0007669"/>
    <property type="project" value="TreeGrafter"/>
</dbReference>
<dbReference type="GO" id="GO:0004129">
    <property type="term" value="F:cytochrome-c oxidase activity"/>
    <property type="evidence" value="ECO:0007669"/>
    <property type="project" value="UniProtKB-EC"/>
</dbReference>
<feature type="transmembrane region" description="Helical" evidence="12">
    <location>
        <begin position="88"/>
        <end position="109"/>
    </location>
</feature>
<keyword evidence="3" id="KW-0813">Transport</keyword>
<dbReference type="InterPro" id="IPR036909">
    <property type="entry name" value="Cyt_c-like_dom_sf"/>
</dbReference>
<dbReference type="InterPro" id="IPR001505">
    <property type="entry name" value="Copper_CuA"/>
</dbReference>